<gene>
    <name evidence="3" type="ORF">C5167_010855</name>
</gene>
<reference evidence="3 4" key="1">
    <citation type="journal article" date="2018" name="Science">
        <title>The opium poppy genome and morphinan production.</title>
        <authorList>
            <person name="Guo L."/>
            <person name="Winzer T."/>
            <person name="Yang X."/>
            <person name="Li Y."/>
            <person name="Ning Z."/>
            <person name="He Z."/>
            <person name="Teodor R."/>
            <person name="Lu Y."/>
            <person name="Bowser T.A."/>
            <person name="Graham I.A."/>
            <person name="Ye K."/>
        </authorList>
    </citation>
    <scope>NUCLEOTIDE SEQUENCE [LARGE SCALE GENOMIC DNA]</scope>
    <source>
        <strain evidence="4">cv. HN1</strain>
        <tissue evidence="3">Leaves</tissue>
    </source>
</reference>
<evidence type="ECO:0000313" key="4">
    <source>
        <dbReference type="Proteomes" id="UP000316621"/>
    </source>
</evidence>
<dbReference type="Gramene" id="RZC67166">
    <property type="protein sequence ID" value="RZC67166"/>
    <property type="gene ID" value="C5167_010855"/>
</dbReference>
<dbReference type="InterPro" id="IPR044824">
    <property type="entry name" value="MAIN-like"/>
</dbReference>
<dbReference type="Pfam" id="PF10536">
    <property type="entry name" value="PMD"/>
    <property type="match status" value="1"/>
</dbReference>
<dbReference type="AlphaFoldDB" id="A0A4Y7K2W4"/>
<proteinExistence type="predicted"/>
<dbReference type="InterPro" id="IPR019557">
    <property type="entry name" value="AminoTfrase-like_pln_mobile"/>
</dbReference>
<protein>
    <recommendedName>
        <fullName evidence="2">Aminotransferase-like plant mobile domain-containing protein</fullName>
    </recommendedName>
</protein>
<dbReference type="Proteomes" id="UP000316621">
    <property type="component" value="Chromosome 6"/>
</dbReference>
<dbReference type="PANTHER" id="PTHR46033:SF8">
    <property type="entry name" value="PROTEIN MAINTENANCE OF MERISTEMS-LIKE"/>
    <property type="match status" value="1"/>
</dbReference>
<evidence type="ECO:0000313" key="3">
    <source>
        <dbReference type="EMBL" id="RZC67166.1"/>
    </source>
</evidence>
<feature type="compositionally biased region" description="Basic residues" evidence="1">
    <location>
        <begin position="51"/>
        <end position="64"/>
    </location>
</feature>
<dbReference type="GO" id="GO:0010073">
    <property type="term" value="P:meristem maintenance"/>
    <property type="evidence" value="ECO:0007669"/>
    <property type="project" value="InterPro"/>
</dbReference>
<name>A0A4Y7K2W4_PAPSO</name>
<feature type="compositionally biased region" description="Basic and acidic residues" evidence="1">
    <location>
        <begin position="65"/>
        <end position="77"/>
    </location>
</feature>
<feature type="compositionally biased region" description="Polar residues" evidence="1">
    <location>
        <begin position="113"/>
        <end position="127"/>
    </location>
</feature>
<dbReference type="PANTHER" id="PTHR46033">
    <property type="entry name" value="PROTEIN MAIN-LIKE 2"/>
    <property type="match status" value="1"/>
</dbReference>
<feature type="compositionally biased region" description="Polar residues" evidence="1">
    <location>
        <begin position="8"/>
        <end position="20"/>
    </location>
</feature>
<accession>A0A4Y7K2W4</accession>
<evidence type="ECO:0000259" key="2">
    <source>
        <dbReference type="Pfam" id="PF10536"/>
    </source>
</evidence>
<feature type="compositionally biased region" description="Basic and acidic residues" evidence="1">
    <location>
        <begin position="86"/>
        <end position="100"/>
    </location>
</feature>
<feature type="region of interest" description="Disordered" evidence="1">
    <location>
        <begin position="1"/>
        <end position="127"/>
    </location>
</feature>
<dbReference type="EMBL" id="CM010720">
    <property type="protein sequence ID" value="RZC67166.1"/>
    <property type="molecule type" value="Genomic_DNA"/>
</dbReference>
<evidence type="ECO:0000256" key="1">
    <source>
        <dbReference type="SAM" id="MobiDB-lite"/>
    </source>
</evidence>
<organism evidence="3 4">
    <name type="scientific">Papaver somniferum</name>
    <name type="common">Opium poppy</name>
    <dbReference type="NCBI Taxonomy" id="3469"/>
    <lineage>
        <taxon>Eukaryota</taxon>
        <taxon>Viridiplantae</taxon>
        <taxon>Streptophyta</taxon>
        <taxon>Embryophyta</taxon>
        <taxon>Tracheophyta</taxon>
        <taxon>Spermatophyta</taxon>
        <taxon>Magnoliopsida</taxon>
        <taxon>Ranunculales</taxon>
        <taxon>Papaveraceae</taxon>
        <taxon>Papaveroideae</taxon>
        <taxon>Papaver</taxon>
    </lineage>
</organism>
<sequence>MPPRKKPNAQSKSNSIAQQKLQERLALIAQEQEQEEAANSDNQRLVNMASVRRKKAKKANKRKTKDVDIKSRRKDGLDAPQSLPLRGKDKVEDNEHHEKESEEEDDEVHPTRLASQSKIGWPSQQPTQAKAKGIVKDHKKVVRVCRNQAADGLNLSEECEEVKTIVRDSGLYALVVNYVKPDSVTVNCFVERYHGETDTMHFPFREMTFIPEDAQNILGLNVIGKSIAEGDKSPDLEWSKLHALTNKLFGWDYKTFVESFYVSKASRTKTFKLTLLKKKFEKTKERSLEDGWDPAQIRYTAVAYLLYILGIKVFPDTSGNRVSANYLQYLDLLEDVYNYSWDTVVIAHLMTEMRRASKAKTNQFVGNFTLLHVWAYEHFPTLFKDFPFLKITHIDDPEEPRAKIYEFNNIPKPGNNRRLIDMRLALDVMSTKDVVFDPYREARGNHQLLRFGNVVFYHGSLFHPKGYVMADPRRVMRQLGYKQLPPFETTSPQGYVLDLSRCFSTPNRLQVEYDPNPEPTHWTEREPRRLVDISKWEIAENGDEFDADYMEDYLQWSHPFVVRPDDVQVPPQENPPVLTPAVAPPRIAQLSKTVGLLRRWLGKLKNMLGCKYQEGEVLSLEEMKEVEEKA</sequence>
<feature type="domain" description="Aminotransferase-like plant mobile" evidence="2">
    <location>
        <begin position="182"/>
        <end position="556"/>
    </location>
</feature>
<keyword evidence="4" id="KW-1185">Reference proteome</keyword>